<dbReference type="Pfam" id="PF02321">
    <property type="entry name" value="OEP"/>
    <property type="match status" value="2"/>
</dbReference>
<name>A0A4R4DW24_9BACT</name>
<comment type="subcellular location">
    <subcellularLocation>
        <location evidence="1">Cell outer membrane</location>
    </subcellularLocation>
</comment>
<evidence type="ECO:0000256" key="1">
    <source>
        <dbReference type="ARBA" id="ARBA00004442"/>
    </source>
</evidence>
<dbReference type="GO" id="GO:0009279">
    <property type="term" value="C:cell outer membrane"/>
    <property type="evidence" value="ECO:0007669"/>
    <property type="project" value="UniProtKB-SubCell"/>
</dbReference>
<protein>
    <submittedName>
        <fullName evidence="9">TolC family protein</fullName>
    </submittedName>
</protein>
<dbReference type="InterPro" id="IPR003423">
    <property type="entry name" value="OMP_efflux"/>
</dbReference>
<sequence>MTMKKLIVALFLCSGGAAFGQEHPLTLEEAIAIALQNNYDIQLSRNDSTVAAINQSYVKYSFLPTVNAQGSLIVNNARQLQELKNGQTRGGKVQQTTLNTSVNLNWTLFDGFRMFIAHDRVNELLRVGELQIRNQVVSTVADVMRNYYGIVRQQEQIKALQESIALASDRLRISQYKFDIGTGVKPDVLQAQIDVNAQRSNLLAQQGQLDVYRAQLGYLFNNGQPAPVQVADTVITFNENILLDSARSGLDQVNPRLQLGRANIRLAELTLRDARASRWPTVSFTSAYNFNRAKSGSVVNEITQPVLNRNSGLNYGLTATIPLFNGFSVRRNIQLAQAEMDYQQLTYQRDLSNIQAGISAAYVTYDAARRTLKLEEQNMALVRENLGIVRERYRLGVTNFIELRTAEQNLSDAQFRIIQARYNTKLSEIQLMQLRGDIVR</sequence>
<evidence type="ECO:0000313" key="9">
    <source>
        <dbReference type="EMBL" id="TCZ68265.1"/>
    </source>
</evidence>
<dbReference type="OrthoDB" id="9771205at2"/>
<feature type="chain" id="PRO_5020338105" evidence="8">
    <location>
        <begin position="21"/>
        <end position="440"/>
    </location>
</feature>
<proteinExistence type="inferred from homology"/>
<dbReference type="EMBL" id="SKFH01000029">
    <property type="protein sequence ID" value="TCZ68265.1"/>
    <property type="molecule type" value="Genomic_DNA"/>
</dbReference>
<dbReference type="Gene3D" id="1.20.1600.10">
    <property type="entry name" value="Outer membrane efflux proteins (OEP)"/>
    <property type="match status" value="1"/>
</dbReference>
<keyword evidence="8" id="KW-0732">Signal</keyword>
<evidence type="ECO:0000256" key="6">
    <source>
        <dbReference type="ARBA" id="ARBA00023136"/>
    </source>
</evidence>
<dbReference type="GO" id="GO:0015288">
    <property type="term" value="F:porin activity"/>
    <property type="evidence" value="ECO:0007669"/>
    <property type="project" value="TreeGrafter"/>
</dbReference>
<gene>
    <name evidence="9" type="ORF">E0486_14420</name>
</gene>
<evidence type="ECO:0000256" key="2">
    <source>
        <dbReference type="ARBA" id="ARBA00007613"/>
    </source>
</evidence>
<evidence type="ECO:0000256" key="8">
    <source>
        <dbReference type="SAM" id="SignalP"/>
    </source>
</evidence>
<comment type="similarity">
    <text evidence="2">Belongs to the outer membrane factor (OMF) (TC 1.B.17) family.</text>
</comment>
<dbReference type="PANTHER" id="PTHR30026:SF20">
    <property type="entry name" value="OUTER MEMBRANE PROTEIN TOLC"/>
    <property type="match status" value="1"/>
</dbReference>
<reference evidence="9 10" key="1">
    <citation type="submission" date="2019-03" db="EMBL/GenBank/DDBJ databases">
        <authorList>
            <person name="Kim M.K.M."/>
        </authorList>
    </citation>
    <scope>NUCLEOTIDE SEQUENCE [LARGE SCALE GENOMIC DNA]</scope>
    <source>
        <strain evidence="9 10">17J68-15</strain>
    </source>
</reference>
<dbReference type="InterPro" id="IPR051906">
    <property type="entry name" value="TolC-like"/>
</dbReference>
<evidence type="ECO:0000256" key="5">
    <source>
        <dbReference type="ARBA" id="ARBA00022692"/>
    </source>
</evidence>
<keyword evidence="4" id="KW-1134">Transmembrane beta strand</keyword>
<keyword evidence="7" id="KW-0998">Cell outer membrane</keyword>
<comment type="caution">
    <text evidence="9">The sequence shown here is derived from an EMBL/GenBank/DDBJ whole genome shotgun (WGS) entry which is preliminary data.</text>
</comment>
<accession>A0A4R4DW24</accession>
<keyword evidence="10" id="KW-1185">Reference proteome</keyword>
<dbReference type="GO" id="GO:0015562">
    <property type="term" value="F:efflux transmembrane transporter activity"/>
    <property type="evidence" value="ECO:0007669"/>
    <property type="project" value="InterPro"/>
</dbReference>
<dbReference type="AlphaFoldDB" id="A0A4R4DW24"/>
<evidence type="ECO:0000256" key="3">
    <source>
        <dbReference type="ARBA" id="ARBA00022448"/>
    </source>
</evidence>
<evidence type="ECO:0000256" key="4">
    <source>
        <dbReference type="ARBA" id="ARBA00022452"/>
    </source>
</evidence>
<keyword evidence="6" id="KW-0472">Membrane</keyword>
<keyword evidence="5" id="KW-0812">Transmembrane</keyword>
<dbReference type="GO" id="GO:1990281">
    <property type="term" value="C:efflux pump complex"/>
    <property type="evidence" value="ECO:0007669"/>
    <property type="project" value="TreeGrafter"/>
</dbReference>
<dbReference type="Proteomes" id="UP000295164">
    <property type="component" value="Unassembled WGS sequence"/>
</dbReference>
<evidence type="ECO:0000256" key="7">
    <source>
        <dbReference type="ARBA" id="ARBA00023237"/>
    </source>
</evidence>
<evidence type="ECO:0000313" key="10">
    <source>
        <dbReference type="Proteomes" id="UP000295164"/>
    </source>
</evidence>
<keyword evidence="3" id="KW-0813">Transport</keyword>
<feature type="signal peptide" evidence="8">
    <location>
        <begin position="1"/>
        <end position="20"/>
    </location>
</feature>
<dbReference type="SUPFAM" id="SSF56954">
    <property type="entry name" value="Outer membrane efflux proteins (OEP)"/>
    <property type="match status" value="1"/>
</dbReference>
<dbReference type="PANTHER" id="PTHR30026">
    <property type="entry name" value="OUTER MEMBRANE PROTEIN TOLC"/>
    <property type="match status" value="1"/>
</dbReference>
<organism evidence="9 10">
    <name type="scientific">Flaviaesturariibacter aridisoli</name>
    <dbReference type="NCBI Taxonomy" id="2545761"/>
    <lineage>
        <taxon>Bacteria</taxon>
        <taxon>Pseudomonadati</taxon>
        <taxon>Bacteroidota</taxon>
        <taxon>Chitinophagia</taxon>
        <taxon>Chitinophagales</taxon>
        <taxon>Chitinophagaceae</taxon>
        <taxon>Flaviaestuariibacter</taxon>
    </lineage>
</organism>